<sequence>MATAWVERRLVAILAADVVGYSHLVEMDEAGTLAALKALRREVIDPLLAEHHGRIVKLMGDGALAEFGSVVDAVACAVAVQKGVADRQDGVLPERRIVFRIGINLGDVVVEGDDLLGDGVNIAARLEQICEPGGVLISGTAYDHLQGKIDLLIEFAGEQRVKNIERPIRTYRIRRGTSLPGVLSFRLLTRRGLAAAAAILLLTGGAVGWWLWPAAPAYASKPSIAVLPFNNLGGDEATTRLADGITEDIITDLARFPEFEVVSRNSTGIYRGKAVDVRQVGKDLGVGYVLEGSFQREGERLRATVQLIDAKTGTHLWSNRWDRAVEEVFALQTDLAEQVANRLGSGAGLIQEAGRKAAKRKRPDNLGAYELYLLGTERLEQSTKDSNDDAVRLLRQAVTLDPTLARAWIELSWAYLGTVGFGADETTGRRAARDAAERAVALDPSDAEAHAAMGNAFGQAGDFVRAEAEYEESLRLNPGSAEILTFYAGWASSFGKPERGAEAADRAIRLNPHHLPWHASQFSYAYFNAGRYDDALHMIERRTPDQWSRGFSVRRAAVFAALGRIDEANAAVAETLKRFPGITIQGYVSTPDWSEAERQRLIETMRKAGFPACAPPETLAKLVKPVSLPECTQPRAAN</sequence>
<keyword evidence="2" id="KW-0812">Transmembrane</keyword>
<evidence type="ECO:0000313" key="4">
    <source>
        <dbReference type="EMBL" id="ANY83674.1"/>
    </source>
</evidence>
<geneLocation type="plasmid" evidence="4">
    <name>unnamed3</name>
</geneLocation>
<dbReference type="PROSITE" id="PS50005">
    <property type="entry name" value="TPR"/>
    <property type="match status" value="1"/>
</dbReference>
<dbReference type="PROSITE" id="PS50125">
    <property type="entry name" value="GUANYLATE_CYCLASE_2"/>
    <property type="match status" value="1"/>
</dbReference>
<dbReference type="EMBL" id="CP016618">
    <property type="protein sequence ID" value="ANY83674.1"/>
    <property type="molecule type" value="Genomic_DNA"/>
</dbReference>
<dbReference type="InterPro" id="IPR029787">
    <property type="entry name" value="Nucleotide_cyclase"/>
</dbReference>
<dbReference type="GO" id="GO:0006171">
    <property type="term" value="P:cAMP biosynthetic process"/>
    <property type="evidence" value="ECO:0007669"/>
    <property type="project" value="TreeGrafter"/>
</dbReference>
<keyword evidence="4" id="KW-0614">Plasmid</keyword>
<dbReference type="GO" id="GO:0035556">
    <property type="term" value="P:intracellular signal transduction"/>
    <property type="evidence" value="ECO:0007669"/>
    <property type="project" value="InterPro"/>
</dbReference>
<dbReference type="PANTHER" id="PTHR43081">
    <property type="entry name" value="ADENYLATE CYCLASE, TERMINAL-DIFFERENTIATION SPECIFIC-RELATED"/>
    <property type="match status" value="1"/>
</dbReference>
<dbReference type="SUPFAM" id="SSF55073">
    <property type="entry name" value="Nucleotide cyclase"/>
    <property type="match status" value="1"/>
</dbReference>
<dbReference type="SMART" id="SM00028">
    <property type="entry name" value="TPR"/>
    <property type="match status" value="1"/>
</dbReference>
<organism evidence="4">
    <name type="scientific">Microvirga ossetica</name>
    <dbReference type="NCBI Taxonomy" id="1882682"/>
    <lineage>
        <taxon>Bacteria</taxon>
        <taxon>Pseudomonadati</taxon>
        <taxon>Pseudomonadota</taxon>
        <taxon>Alphaproteobacteria</taxon>
        <taxon>Hyphomicrobiales</taxon>
        <taxon>Methylobacteriaceae</taxon>
        <taxon>Microvirga</taxon>
    </lineage>
</organism>
<dbReference type="GO" id="GO:0004016">
    <property type="term" value="F:adenylate cyclase activity"/>
    <property type="evidence" value="ECO:0007669"/>
    <property type="project" value="UniProtKB-ARBA"/>
</dbReference>
<dbReference type="InterPro" id="IPR011990">
    <property type="entry name" value="TPR-like_helical_dom_sf"/>
</dbReference>
<dbReference type="CDD" id="cd07302">
    <property type="entry name" value="CHD"/>
    <property type="match status" value="1"/>
</dbReference>
<gene>
    <name evidence="4" type="ORF">BB934_36105</name>
</gene>
<dbReference type="InterPro" id="IPR001054">
    <property type="entry name" value="A/G_cyclase"/>
</dbReference>
<dbReference type="RefSeq" id="WP_099514653.1">
    <property type="nucleotide sequence ID" value="NZ_CP016618.1"/>
</dbReference>
<dbReference type="SUPFAM" id="SSF52964">
    <property type="entry name" value="TolB, N-terminal domain"/>
    <property type="match status" value="1"/>
</dbReference>
<feature type="domain" description="Guanylate cyclase" evidence="3">
    <location>
        <begin position="12"/>
        <end position="127"/>
    </location>
</feature>
<name>A0A1B2EUN2_9HYPH</name>
<accession>A0A1B2EUN2</accession>
<dbReference type="PANTHER" id="PTHR43081:SF19">
    <property type="entry name" value="PH-SENSITIVE ADENYLATE CYCLASE RV1264"/>
    <property type="match status" value="1"/>
</dbReference>
<feature type="repeat" description="TPR" evidence="1">
    <location>
        <begin position="447"/>
        <end position="480"/>
    </location>
</feature>
<dbReference type="AlphaFoldDB" id="A0A1B2EUN2"/>
<dbReference type="SUPFAM" id="SSF48452">
    <property type="entry name" value="TPR-like"/>
    <property type="match status" value="1"/>
</dbReference>
<dbReference type="Gene3D" id="3.30.70.1230">
    <property type="entry name" value="Nucleotide cyclase"/>
    <property type="match status" value="1"/>
</dbReference>
<evidence type="ECO:0000256" key="1">
    <source>
        <dbReference type="PROSITE-ProRule" id="PRU00339"/>
    </source>
</evidence>
<dbReference type="InterPro" id="IPR019734">
    <property type="entry name" value="TPR_rpt"/>
</dbReference>
<evidence type="ECO:0000256" key="2">
    <source>
        <dbReference type="SAM" id="Phobius"/>
    </source>
</evidence>
<reference evidence="4" key="1">
    <citation type="submission" date="2016-07" db="EMBL/GenBank/DDBJ databases">
        <title>Microvirga ossetica sp. nov. a new species of rhizobia isolated from root nodules of the legume species Vicia alpestris Steven originated from North Ossetia region in the Caucasus.</title>
        <authorList>
            <person name="Safronova V.I."/>
            <person name="Kuznetsova I.G."/>
            <person name="Sazanova A.L."/>
            <person name="Belimov A."/>
            <person name="Andronov E."/>
            <person name="Osledkin Y.S."/>
            <person name="Onishchuk O.P."/>
            <person name="Kurchak O.N."/>
            <person name="Shaposhnikov A.I."/>
            <person name="Willems A."/>
            <person name="Tikhonovich I.A."/>
        </authorList>
    </citation>
    <scope>NUCLEOTIDE SEQUENCE [LARGE SCALE GENOMIC DNA]</scope>
    <source>
        <strain evidence="4">V5/3M</strain>
        <plasmid evidence="4">unnamed3</plasmid>
    </source>
</reference>
<dbReference type="Pfam" id="PF00211">
    <property type="entry name" value="Guanylate_cyc"/>
    <property type="match status" value="1"/>
</dbReference>
<dbReference type="Gene3D" id="1.25.40.10">
    <property type="entry name" value="Tetratricopeptide repeat domain"/>
    <property type="match status" value="1"/>
</dbReference>
<feature type="transmembrane region" description="Helical" evidence="2">
    <location>
        <begin position="193"/>
        <end position="212"/>
    </location>
</feature>
<dbReference type="KEGG" id="moc:BB934_36105"/>
<dbReference type="InterPro" id="IPR050697">
    <property type="entry name" value="Adenylyl/Guanylyl_Cyclase_3/4"/>
</dbReference>
<keyword evidence="2" id="KW-1133">Transmembrane helix</keyword>
<keyword evidence="1" id="KW-0802">TPR repeat</keyword>
<protein>
    <submittedName>
        <fullName evidence="4">Adenylate cyclase</fullName>
    </submittedName>
</protein>
<dbReference type="OrthoDB" id="9807521at2"/>
<dbReference type="Gene3D" id="3.40.50.10610">
    <property type="entry name" value="ABC-type transport auxiliary lipoprotein component"/>
    <property type="match status" value="1"/>
</dbReference>
<evidence type="ECO:0000259" key="3">
    <source>
        <dbReference type="PROSITE" id="PS50125"/>
    </source>
</evidence>
<proteinExistence type="predicted"/>
<keyword evidence="2" id="KW-0472">Membrane</keyword>